<gene>
    <name evidence="2" type="ORF">LCGC14_1892230</name>
</gene>
<proteinExistence type="predicted"/>
<name>A0A0F9IX61_9ZZZZ</name>
<organism evidence="2">
    <name type="scientific">marine sediment metagenome</name>
    <dbReference type="NCBI Taxonomy" id="412755"/>
    <lineage>
        <taxon>unclassified sequences</taxon>
        <taxon>metagenomes</taxon>
        <taxon>ecological metagenomes</taxon>
    </lineage>
</organism>
<comment type="caution">
    <text evidence="2">The sequence shown here is derived from an EMBL/GenBank/DDBJ whole genome shotgun (WGS) entry which is preliminary data.</text>
</comment>
<accession>A0A0F9IX61</accession>
<protein>
    <submittedName>
        <fullName evidence="2">Uncharacterized protein</fullName>
    </submittedName>
</protein>
<feature type="compositionally biased region" description="Low complexity" evidence="1">
    <location>
        <begin position="19"/>
        <end position="33"/>
    </location>
</feature>
<dbReference type="EMBL" id="LAZR01019668">
    <property type="protein sequence ID" value="KKL91687.1"/>
    <property type="molecule type" value="Genomic_DNA"/>
</dbReference>
<dbReference type="AlphaFoldDB" id="A0A0F9IX61"/>
<feature type="non-terminal residue" evidence="2">
    <location>
        <position position="92"/>
    </location>
</feature>
<sequence length="92" mass="9782">MGAIAAACDDDSPAPPTSPTSEPKSTPTAIPTTATPPPPSTEEPPDRDLIDLAQRFRGLPPDTPRVARQSPFNYGVGDREEFTILELNEPSP</sequence>
<evidence type="ECO:0000313" key="2">
    <source>
        <dbReference type="EMBL" id="KKL91687.1"/>
    </source>
</evidence>
<feature type="region of interest" description="Disordered" evidence="1">
    <location>
        <begin position="1"/>
        <end position="77"/>
    </location>
</feature>
<evidence type="ECO:0000256" key="1">
    <source>
        <dbReference type="SAM" id="MobiDB-lite"/>
    </source>
</evidence>
<reference evidence="2" key="1">
    <citation type="journal article" date="2015" name="Nature">
        <title>Complex archaea that bridge the gap between prokaryotes and eukaryotes.</title>
        <authorList>
            <person name="Spang A."/>
            <person name="Saw J.H."/>
            <person name="Jorgensen S.L."/>
            <person name="Zaremba-Niedzwiedzka K."/>
            <person name="Martijn J."/>
            <person name="Lind A.E."/>
            <person name="van Eijk R."/>
            <person name="Schleper C."/>
            <person name="Guy L."/>
            <person name="Ettema T.J."/>
        </authorList>
    </citation>
    <scope>NUCLEOTIDE SEQUENCE</scope>
</reference>